<proteinExistence type="predicted"/>
<dbReference type="EMBL" id="UZAJ01015245">
    <property type="protein sequence ID" value="VDO72732.1"/>
    <property type="molecule type" value="Genomic_DNA"/>
</dbReference>
<reference evidence="3" key="1">
    <citation type="submission" date="2016-06" db="UniProtKB">
        <authorList>
            <consortium name="WormBaseParasite"/>
        </authorList>
    </citation>
    <scope>IDENTIFICATION</scope>
</reference>
<accession>A0A183HU01</accession>
<dbReference type="AlphaFoldDB" id="A0A183HU01"/>
<evidence type="ECO:0000313" key="3">
    <source>
        <dbReference type="WBParaSite" id="OFLC_0001096301-mRNA-1"/>
    </source>
</evidence>
<protein>
    <submittedName>
        <fullName evidence="1 3">Uncharacterized protein</fullName>
    </submittedName>
</protein>
<sequence>MEEVKRRCISPPDAKTINAIISIKTENINWTSQQEIMFIVLRRIYKNDFSPISPKADVSPNSPPKKKK</sequence>
<reference evidence="1 2" key="2">
    <citation type="submission" date="2018-11" db="EMBL/GenBank/DDBJ databases">
        <authorList>
            <consortium name="Pathogen Informatics"/>
        </authorList>
    </citation>
    <scope>NUCLEOTIDE SEQUENCE [LARGE SCALE GENOMIC DNA]</scope>
</reference>
<organism evidence="3">
    <name type="scientific">Onchocerca flexuosa</name>
    <dbReference type="NCBI Taxonomy" id="387005"/>
    <lineage>
        <taxon>Eukaryota</taxon>
        <taxon>Metazoa</taxon>
        <taxon>Ecdysozoa</taxon>
        <taxon>Nematoda</taxon>
        <taxon>Chromadorea</taxon>
        <taxon>Rhabditida</taxon>
        <taxon>Spirurina</taxon>
        <taxon>Spiruromorpha</taxon>
        <taxon>Filarioidea</taxon>
        <taxon>Onchocercidae</taxon>
        <taxon>Onchocerca</taxon>
    </lineage>
</organism>
<keyword evidence="2" id="KW-1185">Reference proteome</keyword>
<name>A0A183HU01_9BILA</name>
<dbReference type="WBParaSite" id="OFLC_0001096301-mRNA-1">
    <property type="protein sequence ID" value="OFLC_0001096301-mRNA-1"/>
    <property type="gene ID" value="OFLC_0001096301"/>
</dbReference>
<dbReference type="STRING" id="387005.A0A183HU01"/>
<gene>
    <name evidence="1" type="ORF">OFLC_LOCUS10963</name>
</gene>
<evidence type="ECO:0000313" key="2">
    <source>
        <dbReference type="Proteomes" id="UP000267606"/>
    </source>
</evidence>
<evidence type="ECO:0000313" key="1">
    <source>
        <dbReference type="EMBL" id="VDO72732.1"/>
    </source>
</evidence>
<dbReference type="Proteomes" id="UP000267606">
    <property type="component" value="Unassembled WGS sequence"/>
</dbReference>